<sequence length="137" mass="15387">MRLNAYLNFDGQCEEAFNVYERVLGGKIDFMVRYDEMPEGNMSAPELAKNIMHISMKVGDTILMGSDAPPPYFQKAQGISVNINTDTPEEAERVFAELSEGATSIMMPIGETSWAARFAMFVDRYGTPWMINCPKPM</sequence>
<dbReference type="InterPro" id="IPR028973">
    <property type="entry name" value="PhnB-like"/>
</dbReference>
<proteinExistence type="predicted"/>
<dbReference type="Gene3D" id="3.10.180.10">
    <property type="entry name" value="2,3-Dihydroxybiphenyl 1,2-Dioxygenase, domain 1"/>
    <property type="match status" value="1"/>
</dbReference>
<dbReference type="InterPro" id="IPR029068">
    <property type="entry name" value="Glyas_Bleomycin-R_OHBP_Dase"/>
</dbReference>
<feature type="domain" description="PhnB-like" evidence="1">
    <location>
        <begin position="5"/>
        <end position="131"/>
    </location>
</feature>
<dbReference type="EMBL" id="PGGN01000002">
    <property type="protein sequence ID" value="PSH58051.1"/>
    <property type="molecule type" value="Genomic_DNA"/>
</dbReference>
<dbReference type="PANTHER" id="PTHR33990">
    <property type="entry name" value="PROTEIN YJDN-RELATED"/>
    <property type="match status" value="1"/>
</dbReference>
<evidence type="ECO:0000259" key="1">
    <source>
        <dbReference type="Pfam" id="PF06983"/>
    </source>
</evidence>
<reference evidence="3" key="1">
    <citation type="submission" date="2017-11" db="EMBL/GenBank/DDBJ databases">
        <authorList>
            <person name="Kuznetsova I."/>
            <person name="Sazanova A."/>
            <person name="Chirak E."/>
            <person name="Safronova V."/>
            <person name="Willems A."/>
        </authorList>
    </citation>
    <scope>NUCLEOTIDE SEQUENCE [LARGE SCALE GENOMIC DNA]</scope>
    <source>
        <strain evidence="3">PEPV15</strain>
    </source>
</reference>
<evidence type="ECO:0000313" key="3">
    <source>
        <dbReference type="Proteomes" id="UP000241158"/>
    </source>
</evidence>
<dbReference type="RefSeq" id="WP_106716499.1">
    <property type="nucleotide sequence ID" value="NZ_JACHXT010000001.1"/>
</dbReference>
<dbReference type="Proteomes" id="UP000241158">
    <property type="component" value="Unassembled WGS sequence"/>
</dbReference>
<evidence type="ECO:0000313" key="2">
    <source>
        <dbReference type="EMBL" id="PSH58051.1"/>
    </source>
</evidence>
<accession>A0A2P7AV28</accession>
<dbReference type="Pfam" id="PF06983">
    <property type="entry name" value="3-dmu-9_3-mt"/>
    <property type="match status" value="1"/>
</dbReference>
<dbReference type="CDD" id="cd06588">
    <property type="entry name" value="PhnB_like"/>
    <property type="match status" value="1"/>
</dbReference>
<dbReference type="OrthoDB" id="9795306at2"/>
<dbReference type="PANTHER" id="PTHR33990:SF1">
    <property type="entry name" value="PROTEIN YJDN"/>
    <property type="match status" value="1"/>
</dbReference>
<name>A0A2P7AV28_9HYPH</name>
<keyword evidence="3" id="KW-1185">Reference proteome</keyword>
<protein>
    <submittedName>
        <fullName evidence="2">VOC family protein</fullName>
    </submittedName>
</protein>
<dbReference type="AlphaFoldDB" id="A0A2P7AV28"/>
<gene>
    <name evidence="2" type="ORF">CU100_10345</name>
</gene>
<dbReference type="SUPFAM" id="SSF54593">
    <property type="entry name" value="Glyoxalase/Bleomycin resistance protein/Dihydroxybiphenyl dioxygenase"/>
    <property type="match status" value="1"/>
</dbReference>
<organism evidence="2 3">
    <name type="scientific">Phyllobacterium endophyticum</name>
    <dbReference type="NCBI Taxonomy" id="1149773"/>
    <lineage>
        <taxon>Bacteria</taxon>
        <taxon>Pseudomonadati</taxon>
        <taxon>Pseudomonadota</taxon>
        <taxon>Alphaproteobacteria</taxon>
        <taxon>Hyphomicrobiales</taxon>
        <taxon>Phyllobacteriaceae</taxon>
        <taxon>Phyllobacterium</taxon>
    </lineage>
</organism>
<comment type="caution">
    <text evidence="2">The sequence shown here is derived from an EMBL/GenBank/DDBJ whole genome shotgun (WGS) entry which is preliminary data.</text>
</comment>